<evidence type="ECO:0000259" key="4">
    <source>
        <dbReference type="PROSITE" id="PS50995"/>
    </source>
</evidence>
<evidence type="ECO:0000256" key="3">
    <source>
        <dbReference type="ARBA" id="ARBA00023163"/>
    </source>
</evidence>
<dbReference type="PROSITE" id="PS50995">
    <property type="entry name" value="HTH_MARR_2"/>
    <property type="match status" value="1"/>
</dbReference>
<dbReference type="Pfam" id="PF13463">
    <property type="entry name" value="HTH_27"/>
    <property type="match status" value="1"/>
</dbReference>
<dbReference type="EMBL" id="CP013023">
    <property type="protein sequence ID" value="ANF94843.1"/>
    <property type="molecule type" value="Genomic_DNA"/>
</dbReference>
<keyword evidence="6" id="KW-1185">Reference proteome</keyword>
<keyword evidence="1" id="KW-0805">Transcription regulation</keyword>
<dbReference type="KEGG" id="pbv:AR543_01550"/>
<dbReference type="GO" id="GO:0003700">
    <property type="term" value="F:DNA-binding transcription factor activity"/>
    <property type="evidence" value="ECO:0007669"/>
    <property type="project" value="InterPro"/>
</dbReference>
<dbReference type="Gene3D" id="1.10.10.10">
    <property type="entry name" value="Winged helix-like DNA-binding domain superfamily/Winged helix DNA-binding domain"/>
    <property type="match status" value="1"/>
</dbReference>
<name>A0A172ZBH0_9BACL</name>
<organism evidence="5 6">
    <name type="scientific">Paenibacillus bovis</name>
    <dbReference type="NCBI Taxonomy" id="1616788"/>
    <lineage>
        <taxon>Bacteria</taxon>
        <taxon>Bacillati</taxon>
        <taxon>Bacillota</taxon>
        <taxon>Bacilli</taxon>
        <taxon>Bacillales</taxon>
        <taxon>Paenibacillaceae</taxon>
        <taxon>Paenibacillus</taxon>
    </lineage>
</organism>
<dbReference type="GO" id="GO:0003677">
    <property type="term" value="F:DNA binding"/>
    <property type="evidence" value="ECO:0007669"/>
    <property type="project" value="UniProtKB-KW"/>
</dbReference>
<gene>
    <name evidence="5" type="ORF">AR543_01550</name>
</gene>
<dbReference type="PRINTS" id="PR00598">
    <property type="entry name" value="HTHMARR"/>
</dbReference>
<dbReference type="SMART" id="SM00347">
    <property type="entry name" value="HTH_MARR"/>
    <property type="match status" value="1"/>
</dbReference>
<evidence type="ECO:0000313" key="6">
    <source>
        <dbReference type="Proteomes" id="UP000078148"/>
    </source>
</evidence>
<dbReference type="STRING" id="1616788.AR543_01550"/>
<dbReference type="Proteomes" id="UP000078148">
    <property type="component" value="Chromosome"/>
</dbReference>
<reference evidence="6" key="1">
    <citation type="submission" date="2015-10" db="EMBL/GenBank/DDBJ databases">
        <title>Genome of Paenibacillus bovis sp. nov.</title>
        <authorList>
            <person name="Wu Z."/>
            <person name="Gao C."/>
            <person name="Liu Z."/>
            <person name="Zheng H."/>
        </authorList>
    </citation>
    <scope>NUCLEOTIDE SEQUENCE [LARGE SCALE GENOMIC DNA]</scope>
    <source>
        <strain evidence="6">BD3526</strain>
    </source>
</reference>
<accession>A0A172ZBH0</accession>
<dbReference type="InterPro" id="IPR036390">
    <property type="entry name" value="WH_DNA-bd_sf"/>
</dbReference>
<sequence>MKTTDAVSLISKIREQVNRFIVAEMAKRGVEGIATSHGDIIYTLAGKPRMTMAEISRSIRKDKSTVTALIDKLIRLELVHKEKDANDTRITFVSLTPKGEALKPVFEEISRELMDSFYTGFSAEEKKELLRLLLKVHHNF</sequence>
<dbReference type="AlphaFoldDB" id="A0A172ZBH0"/>
<protein>
    <submittedName>
        <fullName evidence="5">MarR family transcriptional regulator</fullName>
    </submittedName>
</protein>
<dbReference type="InterPro" id="IPR000835">
    <property type="entry name" value="HTH_MarR-typ"/>
</dbReference>
<dbReference type="OrthoDB" id="9799663at2"/>
<feature type="domain" description="HTH marR-type" evidence="4">
    <location>
        <begin position="3"/>
        <end position="138"/>
    </location>
</feature>
<dbReference type="RefSeq" id="WP_060531215.1">
    <property type="nucleotide sequence ID" value="NZ_CP013023.1"/>
</dbReference>
<evidence type="ECO:0000256" key="1">
    <source>
        <dbReference type="ARBA" id="ARBA00023015"/>
    </source>
</evidence>
<keyword evidence="2" id="KW-0238">DNA-binding</keyword>
<evidence type="ECO:0000256" key="2">
    <source>
        <dbReference type="ARBA" id="ARBA00023125"/>
    </source>
</evidence>
<proteinExistence type="predicted"/>
<dbReference type="SUPFAM" id="SSF46785">
    <property type="entry name" value="Winged helix' DNA-binding domain"/>
    <property type="match status" value="1"/>
</dbReference>
<keyword evidence="3" id="KW-0804">Transcription</keyword>
<dbReference type="PANTHER" id="PTHR42756:SF1">
    <property type="entry name" value="TRANSCRIPTIONAL REPRESSOR OF EMRAB OPERON"/>
    <property type="match status" value="1"/>
</dbReference>
<dbReference type="PANTHER" id="PTHR42756">
    <property type="entry name" value="TRANSCRIPTIONAL REGULATOR, MARR"/>
    <property type="match status" value="1"/>
</dbReference>
<dbReference type="InterPro" id="IPR036388">
    <property type="entry name" value="WH-like_DNA-bd_sf"/>
</dbReference>
<reference evidence="5 6" key="2">
    <citation type="journal article" date="2016" name="Int. J. Syst. Evol. Microbiol.">
        <title>Paenibacillus bovis sp. nov., isolated from raw yak (Bos grunniens) milk.</title>
        <authorList>
            <person name="Gao C."/>
            <person name="Han J."/>
            <person name="Liu Z."/>
            <person name="Xu X."/>
            <person name="Hang F."/>
            <person name="Wu Z."/>
        </authorList>
    </citation>
    <scope>NUCLEOTIDE SEQUENCE [LARGE SCALE GENOMIC DNA]</scope>
    <source>
        <strain evidence="5 6">BD3526</strain>
    </source>
</reference>
<evidence type="ECO:0000313" key="5">
    <source>
        <dbReference type="EMBL" id="ANF94843.1"/>
    </source>
</evidence>